<name>A0ABU5TNA8_9CYAN</name>
<gene>
    <name evidence="2" type="ORF">VB774_18375</name>
</gene>
<evidence type="ECO:0000259" key="1">
    <source>
        <dbReference type="Pfam" id="PF01584"/>
    </source>
</evidence>
<dbReference type="InterPro" id="IPR036061">
    <property type="entry name" value="CheW-like_dom_sf"/>
</dbReference>
<dbReference type="Proteomes" id="UP001301388">
    <property type="component" value="Unassembled WGS sequence"/>
</dbReference>
<accession>A0ABU5TNA8</accession>
<protein>
    <submittedName>
        <fullName evidence="2">Chemotaxis protein CheW</fullName>
    </submittedName>
</protein>
<feature type="domain" description="CheW-like" evidence="1">
    <location>
        <begin position="22"/>
        <end position="163"/>
    </location>
</feature>
<dbReference type="RefSeq" id="WP_323262787.1">
    <property type="nucleotide sequence ID" value="NZ_JAYGIE010000094.1"/>
</dbReference>
<evidence type="ECO:0000313" key="2">
    <source>
        <dbReference type="EMBL" id="MEA5479592.1"/>
    </source>
</evidence>
<reference evidence="2 3" key="1">
    <citation type="submission" date="2023-12" db="EMBL/GenBank/DDBJ databases">
        <title>Baltic Sea Cyanobacteria.</title>
        <authorList>
            <person name="Delbaje E."/>
            <person name="Fewer D.P."/>
            <person name="Shishido T.K."/>
        </authorList>
    </citation>
    <scope>NUCLEOTIDE SEQUENCE [LARGE SCALE GENOMIC DNA]</scope>
    <source>
        <strain evidence="2 3">UHCC 0370</strain>
    </source>
</reference>
<proteinExistence type="predicted"/>
<evidence type="ECO:0000313" key="3">
    <source>
        <dbReference type="Proteomes" id="UP001301388"/>
    </source>
</evidence>
<dbReference type="InterPro" id="IPR002545">
    <property type="entry name" value="CheW-lke_dom"/>
</dbReference>
<keyword evidence="3" id="KW-1185">Reference proteome</keyword>
<sequence>MPAISSLRSQRLSELRPDIGKQYVAFRLRFAWFILPIESIYRVIPLDKHIPKITFLGENVPIIDLGKILFGQTKAKVDNVPQLVVNGAIVASKPSLIIVHRQNEDLVGILSNSQPALQKVSQDQIVSLPPTYSQRWKVDFISSMTLPSQDFPSLFAIDSDRLISTALKKTT</sequence>
<dbReference type="SUPFAM" id="SSF50341">
    <property type="entry name" value="CheW-like"/>
    <property type="match status" value="1"/>
</dbReference>
<organism evidence="2 3">
    <name type="scientific">Pseudanabaena galeata UHCC 0370</name>
    <dbReference type="NCBI Taxonomy" id="3110310"/>
    <lineage>
        <taxon>Bacteria</taxon>
        <taxon>Bacillati</taxon>
        <taxon>Cyanobacteriota</taxon>
        <taxon>Cyanophyceae</taxon>
        <taxon>Pseudanabaenales</taxon>
        <taxon>Pseudanabaenaceae</taxon>
        <taxon>Pseudanabaena</taxon>
    </lineage>
</organism>
<dbReference type="Pfam" id="PF01584">
    <property type="entry name" value="CheW"/>
    <property type="match status" value="1"/>
</dbReference>
<dbReference type="EMBL" id="JAYGIE010000094">
    <property type="protein sequence ID" value="MEA5479592.1"/>
    <property type="molecule type" value="Genomic_DNA"/>
</dbReference>
<comment type="caution">
    <text evidence="2">The sequence shown here is derived from an EMBL/GenBank/DDBJ whole genome shotgun (WGS) entry which is preliminary data.</text>
</comment>